<dbReference type="OrthoDB" id="9812897at2"/>
<dbReference type="PANTHER" id="PTHR38468">
    <property type="entry name" value="SLL0939 PROTEIN"/>
    <property type="match status" value="1"/>
</dbReference>
<dbReference type="Pfam" id="PF07784">
    <property type="entry name" value="DUF1622"/>
    <property type="match status" value="1"/>
</dbReference>
<keyword evidence="1" id="KW-0472">Membrane</keyword>
<feature type="transmembrane region" description="Helical" evidence="1">
    <location>
        <begin position="83"/>
        <end position="104"/>
    </location>
</feature>
<keyword evidence="1" id="KW-0812">Transmembrane</keyword>
<gene>
    <name evidence="2" type="ORF">SacmaDRAFT_2363</name>
</gene>
<dbReference type="InterPro" id="IPR012427">
    <property type="entry name" value="DUF1622"/>
</dbReference>
<proteinExistence type="predicted"/>
<feature type="transmembrane region" description="Helical" evidence="1">
    <location>
        <begin position="57"/>
        <end position="77"/>
    </location>
</feature>
<dbReference type="HOGENOM" id="CLU_136765_0_0_11"/>
<keyword evidence="1" id="KW-1133">Transmembrane helix</keyword>
<dbReference type="EMBL" id="CM001439">
    <property type="protein sequence ID" value="EHR50609.1"/>
    <property type="molecule type" value="Genomic_DNA"/>
</dbReference>
<name>H5WXK6_9PSEU</name>
<protein>
    <submittedName>
        <fullName evidence="2">Putative membrane protein</fullName>
    </submittedName>
</protein>
<sequence length="130" mass="14059">MEFASVIETIGTSIDGVGVAVIVVGALAGTIRFLWGLSTRQEFAATYRRYRRGLGRAILLGLEFLVAADIIRTVAISPTYTSVGVLAVIVAVRTFLSFSLEVELEGRWPWQARRTKGRGAGSDQVPQTST</sequence>
<dbReference type="AlphaFoldDB" id="H5WXK6"/>
<dbReference type="Proteomes" id="UP000004926">
    <property type="component" value="Chromosome"/>
</dbReference>
<dbReference type="PANTHER" id="PTHR38468:SF1">
    <property type="entry name" value="SLL0939 PROTEIN"/>
    <property type="match status" value="1"/>
</dbReference>
<feature type="transmembrane region" description="Helical" evidence="1">
    <location>
        <begin position="16"/>
        <end position="37"/>
    </location>
</feature>
<accession>H5WXK6</accession>
<keyword evidence="3" id="KW-1185">Reference proteome</keyword>
<dbReference type="RefSeq" id="WP_009153994.1">
    <property type="nucleotide sequence ID" value="NZ_CM001439.1"/>
</dbReference>
<dbReference type="eggNOG" id="COG4828">
    <property type="taxonomic scope" value="Bacteria"/>
</dbReference>
<evidence type="ECO:0000313" key="3">
    <source>
        <dbReference type="Proteomes" id="UP000004926"/>
    </source>
</evidence>
<reference evidence="2 3" key="1">
    <citation type="journal article" date="2012" name="Stand. Genomic Sci.">
        <title>Genome sequence of the ocean sediment bacterium Saccharomonospora marina type strain (XMU15(T)).</title>
        <authorList>
            <person name="Klenk H.P."/>
            <person name="Lu M."/>
            <person name="Lucas S."/>
            <person name="Lapidus A."/>
            <person name="Copeland A."/>
            <person name="Pitluck S."/>
            <person name="Goodwin L.A."/>
            <person name="Han C."/>
            <person name="Tapia R."/>
            <person name="Brambilla E.M."/>
            <person name="Potter G."/>
            <person name="Land M."/>
            <person name="Ivanova N."/>
            <person name="Rohde M."/>
            <person name="Goker M."/>
            <person name="Detter J.C."/>
            <person name="Li W.J."/>
            <person name="Kyrpides N.C."/>
            <person name="Woyke T."/>
        </authorList>
    </citation>
    <scope>NUCLEOTIDE SEQUENCE [LARGE SCALE GENOMIC DNA]</scope>
    <source>
        <strain evidence="2 3">XMU15</strain>
    </source>
</reference>
<dbReference type="STRING" id="882083.SacmaDRAFT_2363"/>
<organism evidence="2 3">
    <name type="scientific">Saccharomonospora marina XMU15</name>
    <dbReference type="NCBI Taxonomy" id="882083"/>
    <lineage>
        <taxon>Bacteria</taxon>
        <taxon>Bacillati</taxon>
        <taxon>Actinomycetota</taxon>
        <taxon>Actinomycetes</taxon>
        <taxon>Pseudonocardiales</taxon>
        <taxon>Pseudonocardiaceae</taxon>
        <taxon>Saccharomonospora</taxon>
    </lineage>
</organism>
<evidence type="ECO:0000256" key="1">
    <source>
        <dbReference type="SAM" id="Phobius"/>
    </source>
</evidence>
<evidence type="ECO:0000313" key="2">
    <source>
        <dbReference type="EMBL" id="EHR50609.1"/>
    </source>
</evidence>